<evidence type="ECO:0000313" key="2">
    <source>
        <dbReference type="Proteomes" id="UP000675881"/>
    </source>
</evidence>
<dbReference type="AlphaFoldDB" id="A0A7R8D671"/>
<sequence>MNSYLKIVDVSGSSSSNLGSRTECASLVGALRSEIAGQSRIRGKSSELLKIFDTSSFSVALFGVVVSSVGTAVSGSGFFVPSVGGAVSGFGVLVPSVGDSVSGFGVLVPSVGDSVSGFGVVVPSVGGAVSGSGVVVPSVGGTVSGFGVLVPSVELYLVLGSLALKWLGVELLVLQ</sequence>
<proteinExistence type="predicted"/>
<organism evidence="1 2">
    <name type="scientific">Lepeophtheirus salmonis</name>
    <name type="common">Salmon louse</name>
    <name type="synonym">Caligus salmonis</name>
    <dbReference type="NCBI Taxonomy" id="72036"/>
    <lineage>
        <taxon>Eukaryota</taxon>
        <taxon>Metazoa</taxon>
        <taxon>Ecdysozoa</taxon>
        <taxon>Arthropoda</taxon>
        <taxon>Crustacea</taxon>
        <taxon>Multicrustacea</taxon>
        <taxon>Hexanauplia</taxon>
        <taxon>Copepoda</taxon>
        <taxon>Siphonostomatoida</taxon>
        <taxon>Caligidae</taxon>
        <taxon>Lepeophtheirus</taxon>
    </lineage>
</organism>
<protein>
    <submittedName>
        <fullName evidence="1">(salmon louse) hypothetical protein</fullName>
    </submittedName>
</protein>
<accession>A0A7R8D671</accession>
<dbReference type="EMBL" id="HG994588">
    <property type="protein sequence ID" value="CAF3038078.1"/>
    <property type="molecule type" value="Genomic_DNA"/>
</dbReference>
<name>A0A7R8D671_LEPSM</name>
<keyword evidence="2" id="KW-1185">Reference proteome</keyword>
<evidence type="ECO:0000313" key="1">
    <source>
        <dbReference type="EMBL" id="CAF3038078.1"/>
    </source>
</evidence>
<dbReference type="Proteomes" id="UP000675881">
    <property type="component" value="Chromosome 9"/>
</dbReference>
<reference evidence="1" key="1">
    <citation type="submission" date="2021-02" db="EMBL/GenBank/DDBJ databases">
        <authorList>
            <person name="Bekaert M."/>
        </authorList>
    </citation>
    <scope>NUCLEOTIDE SEQUENCE</scope>
    <source>
        <strain evidence="1">IoA-00</strain>
    </source>
</reference>
<gene>
    <name evidence="1" type="ORF">LSAA_14763</name>
</gene>